<dbReference type="GO" id="GO:0005384">
    <property type="term" value="F:manganese ion transmembrane transporter activity"/>
    <property type="evidence" value="ECO:0007669"/>
    <property type="project" value="TreeGrafter"/>
</dbReference>
<evidence type="ECO:0000256" key="5">
    <source>
        <dbReference type="ARBA" id="ARBA00022989"/>
    </source>
</evidence>
<feature type="transmembrane region" description="Helical" evidence="7">
    <location>
        <begin position="24"/>
        <end position="42"/>
    </location>
</feature>
<dbReference type="PRINTS" id="PR00447">
    <property type="entry name" value="NATRESASSCMP"/>
</dbReference>
<dbReference type="HAMAP" id="MF_00221">
    <property type="entry name" value="NRAMP"/>
    <property type="match status" value="1"/>
</dbReference>
<evidence type="ECO:0000313" key="9">
    <source>
        <dbReference type="Proteomes" id="UP000469734"/>
    </source>
</evidence>
<feature type="transmembrane region" description="Helical" evidence="7">
    <location>
        <begin position="127"/>
        <end position="153"/>
    </location>
</feature>
<keyword evidence="5 7" id="KW-1133">Transmembrane helix</keyword>
<gene>
    <name evidence="7 8" type="primary">mntH</name>
    <name evidence="8" type="ORF">GTP56_16815</name>
</gene>
<evidence type="ECO:0000256" key="6">
    <source>
        <dbReference type="ARBA" id="ARBA00023136"/>
    </source>
</evidence>
<comment type="similarity">
    <text evidence="7">Belongs to the NRAMP family.</text>
</comment>
<feature type="transmembrane region" description="Helical" evidence="7">
    <location>
        <begin position="165"/>
        <end position="186"/>
    </location>
</feature>
<dbReference type="GO" id="GO:0046872">
    <property type="term" value="F:metal ion binding"/>
    <property type="evidence" value="ECO:0007669"/>
    <property type="project" value="UniProtKB-UniRule"/>
</dbReference>
<dbReference type="NCBIfam" id="TIGR01197">
    <property type="entry name" value="nramp"/>
    <property type="match status" value="1"/>
</dbReference>
<evidence type="ECO:0000256" key="3">
    <source>
        <dbReference type="ARBA" id="ARBA00022692"/>
    </source>
</evidence>
<dbReference type="Pfam" id="PF01566">
    <property type="entry name" value="Nramp"/>
    <property type="match status" value="1"/>
</dbReference>
<dbReference type="InterPro" id="IPR001046">
    <property type="entry name" value="NRAMP_fam"/>
</dbReference>
<organism evidence="8 9">
    <name type="scientific">Duganella margarita</name>
    <dbReference type="NCBI Taxonomy" id="2692170"/>
    <lineage>
        <taxon>Bacteria</taxon>
        <taxon>Pseudomonadati</taxon>
        <taxon>Pseudomonadota</taxon>
        <taxon>Betaproteobacteria</taxon>
        <taxon>Burkholderiales</taxon>
        <taxon>Oxalobacteraceae</taxon>
        <taxon>Telluria group</taxon>
        <taxon>Duganella</taxon>
    </lineage>
</organism>
<evidence type="ECO:0000313" key="8">
    <source>
        <dbReference type="EMBL" id="MYM73855.1"/>
    </source>
</evidence>
<evidence type="ECO:0000256" key="1">
    <source>
        <dbReference type="ARBA" id="ARBA00004141"/>
    </source>
</evidence>
<dbReference type="PANTHER" id="PTHR11706">
    <property type="entry name" value="SOLUTE CARRIER PROTEIN FAMILY 11 MEMBER"/>
    <property type="match status" value="1"/>
</dbReference>
<keyword evidence="7" id="KW-1003">Cell membrane</keyword>
<feature type="transmembrane region" description="Helical" evidence="7">
    <location>
        <begin position="398"/>
        <end position="421"/>
    </location>
</feature>
<name>A0A7X4KHV8_9BURK</name>
<feature type="transmembrane region" description="Helical" evidence="7">
    <location>
        <begin position="366"/>
        <end position="386"/>
    </location>
</feature>
<dbReference type="PANTHER" id="PTHR11706:SF33">
    <property type="entry name" value="NATURAL RESISTANCE-ASSOCIATED MACROPHAGE PROTEIN 2"/>
    <property type="match status" value="1"/>
</dbReference>
<evidence type="ECO:0000256" key="4">
    <source>
        <dbReference type="ARBA" id="ARBA00022847"/>
    </source>
</evidence>
<dbReference type="AlphaFoldDB" id="A0A7X4KHV8"/>
<dbReference type="NCBIfam" id="NF001923">
    <property type="entry name" value="PRK00701.1"/>
    <property type="match status" value="1"/>
</dbReference>
<dbReference type="RefSeq" id="WP_161050917.1">
    <property type="nucleotide sequence ID" value="NZ_WWCR01000017.1"/>
</dbReference>
<feature type="transmembrane region" description="Helical" evidence="7">
    <location>
        <begin position="295"/>
        <end position="321"/>
    </location>
</feature>
<feature type="transmembrane region" description="Helical" evidence="7">
    <location>
        <begin position="62"/>
        <end position="81"/>
    </location>
</feature>
<keyword evidence="2 7" id="KW-0813">Transport</keyword>
<keyword evidence="7" id="KW-0406">Ion transport</keyword>
<evidence type="ECO:0000256" key="2">
    <source>
        <dbReference type="ARBA" id="ARBA00022448"/>
    </source>
</evidence>
<accession>A0A7X4KHV8</accession>
<evidence type="ECO:0000256" key="7">
    <source>
        <dbReference type="HAMAP-Rule" id="MF_00221"/>
    </source>
</evidence>
<reference evidence="8 9" key="1">
    <citation type="submission" date="2019-12" db="EMBL/GenBank/DDBJ databases">
        <title>Novel species isolated from a subtropical stream in China.</title>
        <authorList>
            <person name="Lu H."/>
        </authorList>
    </citation>
    <scope>NUCLEOTIDE SEQUENCE [LARGE SCALE GENOMIC DNA]</scope>
    <source>
        <strain evidence="8 9">FT134W</strain>
    </source>
</reference>
<protein>
    <recommendedName>
        <fullName evidence="7">Divalent metal cation transporter MntH</fullName>
    </recommendedName>
</protein>
<dbReference type="GO" id="GO:0034755">
    <property type="term" value="P:iron ion transmembrane transport"/>
    <property type="evidence" value="ECO:0007669"/>
    <property type="project" value="TreeGrafter"/>
</dbReference>
<dbReference type="GO" id="GO:0005886">
    <property type="term" value="C:plasma membrane"/>
    <property type="evidence" value="ECO:0007669"/>
    <property type="project" value="UniProtKB-SubCell"/>
</dbReference>
<keyword evidence="4 7" id="KW-0769">Symport</keyword>
<feature type="transmembrane region" description="Helical" evidence="7">
    <location>
        <begin position="206"/>
        <end position="225"/>
    </location>
</feature>
<dbReference type="NCBIfam" id="NF037982">
    <property type="entry name" value="Nramp_1"/>
    <property type="match status" value="1"/>
</dbReference>
<feature type="transmembrane region" description="Helical" evidence="7">
    <location>
        <begin position="253"/>
        <end position="275"/>
    </location>
</feature>
<keyword evidence="3 7" id="KW-0812">Transmembrane</keyword>
<proteinExistence type="inferred from homology"/>
<feature type="transmembrane region" description="Helical" evidence="7">
    <location>
        <begin position="102"/>
        <end position="121"/>
    </location>
</feature>
<comment type="caution">
    <text evidence="8">The sequence shown here is derived from an EMBL/GenBank/DDBJ whole genome shotgun (WGS) entry which is preliminary data.</text>
</comment>
<dbReference type="GO" id="GO:0015086">
    <property type="term" value="F:cadmium ion transmembrane transporter activity"/>
    <property type="evidence" value="ECO:0007669"/>
    <property type="project" value="TreeGrafter"/>
</dbReference>
<comment type="function">
    <text evidence="7">H(+)-stimulated, divalent metal cation uptake system.</text>
</comment>
<sequence length="422" mass="44387">MFAAIDSKATVAAMRDSLDHPQRGARGLLAFAGPAVIASVAYMDPGNFATNIQAGSTYGYQLLWVVLLASLVSMLFQAMSAKLGIITGRSLAELCRDEFPRPVVIAMWLGSEVAAMATDLAEFMGGALGISLLFHIALGWALMITGIVTYAILSLDKAGFRPLEIVIGALVAVIGLSYLAEMIITPPDWHAALFHSVVPELQGKDALMLAVGIVGATIMPHSIYLHSGLTQNRAPARNDEQRLRLVRFSNREVMIALGMAGLVNMAMVAMAASAFSKTAPGIADITVAYHTLTPVLGAGAALLFLISLLASGISSSVVGTMAGQNIMQGFVGFHIPLLARRLITMVPAVLVCLTANPMTAMIDSQIVLSIVLPVPLIALVVLSSRRSVMGRFTAGRKLTAMAVLATAAIIGLNLALLWQALA</sequence>
<dbReference type="GO" id="GO:0015293">
    <property type="term" value="F:symporter activity"/>
    <property type="evidence" value="ECO:0007669"/>
    <property type="project" value="UniProtKB-UniRule"/>
</dbReference>
<dbReference type="EMBL" id="WWCR01000017">
    <property type="protein sequence ID" value="MYM73855.1"/>
    <property type="molecule type" value="Genomic_DNA"/>
</dbReference>
<comment type="subcellular location">
    <subcellularLocation>
        <location evidence="7">Cell membrane</location>
        <topology evidence="7">Multi-pass membrane protein</topology>
    </subcellularLocation>
    <subcellularLocation>
        <location evidence="1">Membrane</location>
        <topology evidence="1">Multi-pass membrane protein</topology>
    </subcellularLocation>
</comment>
<dbReference type="Proteomes" id="UP000469734">
    <property type="component" value="Unassembled WGS sequence"/>
</dbReference>
<keyword evidence="6 7" id="KW-0472">Membrane</keyword>